<dbReference type="InterPro" id="IPR041712">
    <property type="entry name" value="DHPS-like_MBL-fold"/>
</dbReference>
<name>A0A7C0U6Y3_9BACT</name>
<dbReference type="Gene3D" id="3.60.15.10">
    <property type="entry name" value="Ribonuclease Z/Hydroxyacylglutathione hydrolase-like"/>
    <property type="match status" value="1"/>
</dbReference>
<dbReference type="Pfam" id="PF00753">
    <property type="entry name" value="Lactamase_B"/>
    <property type="match status" value="1"/>
</dbReference>
<dbReference type="Proteomes" id="UP000885690">
    <property type="component" value="Unassembled WGS sequence"/>
</dbReference>
<reference evidence="2" key="1">
    <citation type="journal article" date="2020" name="mSystems">
        <title>Genome- and Community-Level Interaction Insights into Carbon Utilization and Element Cycling Functions of Hydrothermarchaeota in Hydrothermal Sediment.</title>
        <authorList>
            <person name="Zhou Z."/>
            <person name="Liu Y."/>
            <person name="Xu W."/>
            <person name="Pan J."/>
            <person name="Luo Z.H."/>
            <person name="Li M."/>
        </authorList>
    </citation>
    <scope>NUCLEOTIDE SEQUENCE [LARGE SCALE GENOMIC DNA]</scope>
    <source>
        <strain evidence="2">HyVt-115</strain>
    </source>
</reference>
<dbReference type="SUPFAM" id="SSF56281">
    <property type="entry name" value="Metallo-hydrolase/oxidoreductase"/>
    <property type="match status" value="1"/>
</dbReference>
<dbReference type="CDD" id="cd07713">
    <property type="entry name" value="DHPS-like_MBL-fold"/>
    <property type="match status" value="1"/>
</dbReference>
<evidence type="ECO:0000313" key="2">
    <source>
        <dbReference type="EMBL" id="HDD53321.1"/>
    </source>
</evidence>
<evidence type="ECO:0000259" key="1">
    <source>
        <dbReference type="Pfam" id="PF00753"/>
    </source>
</evidence>
<comment type="caution">
    <text evidence="2">The sequence shown here is derived from an EMBL/GenBank/DDBJ whole genome shotgun (WGS) entry which is preliminary data.</text>
</comment>
<dbReference type="InterPro" id="IPR001279">
    <property type="entry name" value="Metallo-B-lactamas"/>
</dbReference>
<organism evidence="2">
    <name type="scientific">Thermosulfidibacter takaii</name>
    <dbReference type="NCBI Taxonomy" id="412593"/>
    <lineage>
        <taxon>Bacteria</taxon>
        <taxon>Pseudomonadati</taxon>
        <taxon>Thermosulfidibacterota</taxon>
        <taxon>Thermosulfidibacteria</taxon>
        <taxon>Thermosulfidibacterales</taxon>
        <taxon>Thermosulfidibacteraceae</taxon>
    </lineage>
</organism>
<protein>
    <submittedName>
        <fullName evidence="2">MBL fold metallo-hydrolase</fullName>
    </submittedName>
</protein>
<sequence>MEVKLKPIKKLEVTTVIDNYADLILQGREDTVRRPLFREGKVNAPLLAEHGLSLFIQIHHEGRTLRVLLDTGLTETGTLYNMAHLDLPLDKTDYLVLSHGHFDHFGALYQVYERNIVPRRAPFLCHPWAFHQRGVKRENRLFPFPRLDRKRLEDMGVKIMEEAGPTLLEEVLLVTGEIPRKTDFEIGFPMGYVEINGQIQQDALLDDQALVVHVEGKGLVVISGCGHSGIINTVNYARELTGTEEVYGVIGGFHLSGPVYEPYIQKTVDAMKAINPKLLVPTHCTGFEAEMAFAQQMPQAFVLNAVGTTFVM</sequence>
<dbReference type="AlphaFoldDB" id="A0A7C0U6Y3"/>
<dbReference type="GO" id="GO:0016740">
    <property type="term" value="F:transferase activity"/>
    <property type="evidence" value="ECO:0007669"/>
    <property type="project" value="TreeGrafter"/>
</dbReference>
<dbReference type="InterPro" id="IPR052926">
    <property type="entry name" value="Metallo-beta-lactamase_dom"/>
</dbReference>
<gene>
    <name evidence="2" type="ORF">ENF32_04570</name>
</gene>
<accession>A0A7C0U6Y3</accession>
<dbReference type="EMBL" id="DQWS01000171">
    <property type="protein sequence ID" value="HDD53321.1"/>
    <property type="molecule type" value="Genomic_DNA"/>
</dbReference>
<proteinExistence type="predicted"/>
<dbReference type="PANTHER" id="PTHR13754">
    <property type="entry name" value="METALLO-BETA-LACTAMASE SUPERFAMILY PROTEIN"/>
    <property type="match status" value="1"/>
</dbReference>
<feature type="domain" description="Metallo-beta-lactamase" evidence="1">
    <location>
        <begin position="55"/>
        <end position="140"/>
    </location>
</feature>
<dbReference type="InterPro" id="IPR036866">
    <property type="entry name" value="RibonucZ/Hydroxyglut_hydro"/>
</dbReference>
<dbReference type="PANTHER" id="PTHR13754:SF18">
    <property type="entry name" value="7,8-DIHYDROPTERIN-6-METHYL-4-(BETA-D-RIBOFURANOSYL)-AMINOBENZENE-5'-PHOSPHATE SYNTHASE"/>
    <property type="match status" value="1"/>
</dbReference>